<organism evidence="19 20">
    <name type="scientific">Candidatus Sherwoodlollariibacterium unditelluris</name>
    <dbReference type="NCBI Taxonomy" id="1974757"/>
    <lineage>
        <taxon>Bacteria</taxon>
        <taxon>Pseudomonadati</taxon>
        <taxon>Candidatus Omnitrophota</taxon>
        <taxon>Candidatus Sherwoodlollariibacterium</taxon>
    </lineage>
</organism>
<dbReference type="FunFam" id="1.10.150.20:FF:000003">
    <property type="entry name" value="DNA polymerase I"/>
    <property type="match status" value="1"/>
</dbReference>
<dbReference type="CDD" id="cd09898">
    <property type="entry name" value="H3TH_53EXO"/>
    <property type="match status" value="1"/>
</dbReference>
<evidence type="ECO:0000256" key="15">
    <source>
        <dbReference type="NCBIfam" id="TIGR00593"/>
    </source>
</evidence>
<comment type="function">
    <text evidence="16">In addition to polymerase activity, this DNA polymerase exhibits 5'-3' exonuclease activity.</text>
</comment>
<dbReference type="GO" id="GO:0003887">
    <property type="term" value="F:DNA-directed DNA polymerase activity"/>
    <property type="evidence" value="ECO:0007669"/>
    <property type="project" value="UniProtKB-UniRule"/>
</dbReference>
<evidence type="ECO:0000259" key="18">
    <source>
        <dbReference type="SMART" id="SM00482"/>
    </source>
</evidence>
<comment type="similarity">
    <text evidence="1 16">Belongs to the DNA polymerase type-A family.</text>
</comment>
<dbReference type="Gene3D" id="1.10.150.20">
    <property type="entry name" value="5' to 3' exonuclease, C-terminal subdomain"/>
    <property type="match status" value="2"/>
</dbReference>
<dbReference type="NCBIfam" id="NF004397">
    <property type="entry name" value="PRK05755.1"/>
    <property type="match status" value="1"/>
</dbReference>
<dbReference type="SUPFAM" id="SSF56672">
    <property type="entry name" value="DNA/RNA polymerases"/>
    <property type="match status" value="1"/>
</dbReference>
<dbReference type="NCBIfam" id="TIGR00593">
    <property type="entry name" value="pola"/>
    <property type="match status" value="1"/>
</dbReference>
<keyword evidence="7" id="KW-0540">Nuclease</keyword>
<dbReference type="InterPro" id="IPR036279">
    <property type="entry name" value="5-3_exonuclease_C_sf"/>
</dbReference>
<evidence type="ECO:0000313" key="19">
    <source>
        <dbReference type="EMBL" id="PIP19961.1"/>
    </source>
</evidence>
<evidence type="ECO:0000256" key="2">
    <source>
        <dbReference type="ARBA" id="ARBA00012417"/>
    </source>
</evidence>
<keyword evidence="8 16" id="KW-0227">DNA damage</keyword>
<keyword evidence="11 16" id="KW-0239">DNA-directed DNA polymerase</keyword>
<dbReference type="Gene3D" id="3.40.50.1010">
    <property type="entry name" value="5'-nuclease"/>
    <property type="match status" value="1"/>
</dbReference>
<evidence type="ECO:0000256" key="10">
    <source>
        <dbReference type="ARBA" id="ARBA00022839"/>
    </source>
</evidence>
<dbReference type="Gene3D" id="1.20.1060.10">
    <property type="entry name" value="Taq DNA Polymerase, Chain T, domain 4"/>
    <property type="match status" value="1"/>
</dbReference>
<dbReference type="PRINTS" id="PR00868">
    <property type="entry name" value="DNAPOLI"/>
</dbReference>
<gene>
    <name evidence="16" type="primary">polA</name>
    <name evidence="19" type="ORF">COX41_00120</name>
</gene>
<dbReference type="InterPro" id="IPR043502">
    <property type="entry name" value="DNA/RNA_pol_sf"/>
</dbReference>
<evidence type="ECO:0000256" key="3">
    <source>
        <dbReference type="ARBA" id="ARBA00020311"/>
    </source>
</evidence>
<keyword evidence="5 16" id="KW-0548">Nucleotidyltransferase</keyword>
<evidence type="ECO:0000256" key="1">
    <source>
        <dbReference type="ARBA" id="ARBA00007705"/>
    </source>
</evidence>
<dbReference type="InterPro" id="IPR001098">
    <property type="entry name" value="DNA-dir_DNA_pol_A_palm_dom"/>
</dbReference>
<dbReference type="Gene3D" id="3.30.420.10">
    <property type="entry name" value="Ribonuclease H-like superfamily/Ribonuclease H"/>
    <property type="match status" value="1"/>
</dbReference>
<dbReference type="GO" id="GO:0006261">
    <property type="term" value="P:DNA-templated DNA replication"/>
    <property type="evidence" value="ECO:0007669"/>
    <property type="project" value="UniProtKB-UniRule"/>
</dbReference>
<dbReference type="PANTHER" id="PTHR10133:SF27">
    <property type="entry name" value="DNA POLYMERASE NU"/>
    <property type="match status" value="1"/>
</dbReference>
<dbReference type="GO" id="GO:0003677">
    <property type="term" value="F:DNA binding"/>
    <property type="evidence" value="ECO:0007669"/>
    <property type="project" value="UniProtKB-UniRule"/>
</dbReference>
<dbReference type="InterPro" id="IPR020045">
    <property type="entry name" value="DNA_polI_H3TH"/>
</dbReference>
<keyword evidence="10 16" id="KW-0269">Exonuclease</keyword>
<comment type="catalytic activity">
    <reaction evidence="14 16">
        <text>DNA(n) + a 2'-deoxyribonucleoside 5'-triphosphate = DNA(n+1) + diphosphate</text>
        <dbReference type="Rhea" id="RHEA:22508"/>
        <dbReference type="Rhea" id="RHEA-COMP:17339"/>
        <dbReference type="Rhea" id="RHEA-COMP:17340"/>
        <dbReference type="ChEBI" id="CHEBI:33019"/>
        <dbReference type="ChEBI" id="CHEBI:61560"/>
        <dbReference type="ChEBI" id="CHEBI:173112"/>
        <dbReference type="EC" id="2.7.7.7"/>
    </reaction>
</comment>
<keyword evidence="6 16" id="KW-0235">DNA replication</keyword>
<evidence type="ECO:0000256" key="14">
    <source>
        <dbReference type="ARBA" id="ARBA00049244"/>
    </source>
</evidence>
<evidence type="ECO:0000256" key="13">
    <source>
        <dbReference type="ARBA" id="ARBA00023204"/>
    </source>
</evidence>
<accession>A0A2G9YN83</accession>
<evidence type="ECO:0000256" key="9">
    <source>
        <dbReference type="ARBA" id="ARBA00022801"/>
    </source>
</evidence>
<dbReference type="EC" id="2.7.7.7" evidence="2 15"/>
<evidence type="ECO:0000256" key="4">
    <source>
        <dbReference type="ARBA" id="ARBA00022679"/>
    </source>
</evidence>
<dbReference type="SUPFAM" id="SSF53098">
    <property type="entry name" value="Ribonuclease H-like"/>
    <property type="match status" value="1"/>
</dbReference>
<name>A0A2G9YN83_9BACT</name>
<comment type="caution">
    <text evidence="19">The sequence shown here is derived from an EMBL/GenBank/DDBJ whole genome shotgun (WGS) entry which is preliminary data.</text>
</comment>
<dbReference type="CDD" id="cd09859">
    <property type="entry name" value="PIN_53EXO"/>
    <property type="match status" value="1"/>
</dbReference>
<dbReference type="FunFam" id="1.20.1060.10:FF:000001">
    <property type="entry name" value="DNA polymerase I"/>
    <property type="match status" value="1"/>
</dbReference>
<dbReference type="Pfam" id="PF01367">
    <property type="entry name" value="5_3_exonuc"/>
    <property type="match status" value="1"/>
</dbReference>
<evidence type="ECO:0000256" key="7">
    <source>
        <dbReference type="ARBA" id="ARBA00022722"/>
    </source>
</evidence>
<evidence type="ECO:0000256" key="12">
    <source>
        <dbReference type="ARBA" id="ARBA00023125"/>
    </source>
</evidence>
<dbReference type="InterPro" id="IPR008918">
    <property type="entry name" value="HhH2"/>
</dbReference>
<keyword evidence="9 16" id="KW-0378">Hydrolase</keyword>
<dbReference type="Proteomes" id="UP000231292">
    <property type="component" value="Unassembled WGS sequence"/>
</dbReference>
<proteinExistence type="inferred from homology"/>
<feature type="domain" description="5'-3' exonuclease" evidence="17">
    <location>
        <begin position="4"/>
        <end position="261"/>
    </location>
</feature>
<dbReference type="InterPro" id="IPR012337">
    <property type="entry name" value="RNaseH-like_sf"/>
</dbReference>
<evidence type="ECO:0000313" key="20">
    <source>
        <dbReference type="Proteomes" id="UP000231292"/>
    </source>
</evidence>
<evidence type="ECO:0000256" key="11">
    <source>
        <dbReference type="ARBA" id="ARBA00022932"/>
    </source>
</evidence>
<evidence type="ECO:0000256" key="16">
    <source>
        <dbReference type="RuleBase" id="RU004460"/>
    </source>
</evidence>
<keyword evidence="13 16" id="KW-0234">DNA repair</keyword>
<dbReference type="InterPro" id="IPR002421">
    <property type="entry name" value="5-3_exonuclease"/>
</dbReference>
<evidence type="ECO:0000259" key="17">
    <source>
        <dbReference type="SMART" id="SM00475"/>
    </source>
</evidence>
<dbReference type="Pfam" id="PF02739">
    <property type="entry name" value="5_3_exonuc_N"/>
    <property type="match status" value="1"/>
</dbReference>
<dbReference type="GO" id="GO:0006302">
    <property type="term" value="P:double-strand break repair"/>
    <property type="evidence" value="ECO:0007669"/>
    <property type="project" value="TreeGrafter"/>
</dbReference>
<dbReference type="FunFam" id="1.10.150.20:FF:000002">
    <property type="entry name" value="DNA polymerase I"/>
    <property type="match status" value="1"/>
</dbReference>
<dbReference type="PANTHER" id="PTHR10133">
    <property type="entry name" value="DNA POLYMERASE I"/>
    <property type="match status" value="1"/>
</dbReference>
<reference evidence="19 20" key="1">
    <citation type="submission" date="2017-09" db="EMBL/GenBank/DDBJ databases">
        <title>Depth-based differentiation of microbial function through sediment-hosted aquifers and enrichment of novel symbionts in the deep terrestrial subsurface.</title>
        <authorList>
            <person name="Probst A.J."/>
            <person name="Ladd B."/>
            <person name="Jarett J.K."/>
            <person name="Geller-Mcgrath D.E."/>
            <person name="Sieber C.M."/>
            <person name="Emerson J.B."/>
            <person name="Anantharaman K."/>
            <person name="Thomas B.C."/>
            <person name="Malmstrom R."/>
            <person name="Stieglmeier M."/>
            <person name="Klingl A."/>
            <person name="Woyke T."/>
            <person name="Ryan C.M."/>
            <person name="Banfield J.F."/>
        </authorList>
    </citation>
    <scope>NUCLEOTIDE SEQUENCE [LARGE SCALE GENOMIC DNA]</scope>
    <source>
        <strain evidence="19">CG23_combo_of_CG06-09_8_20_14_all_41_10</strain>
    </source>
</reference>
<dbReference type="CDD" id="cd08637">
    <property type="entry name" value="DNA_pol_A_pol_I_C"/>
    <property type="match status" value="1"/>
</dbReference>
<dbReference type="SMART" id="SM00482">
    <property type="entry name" value="POLAc"/>
    <property type="match status" value="1"/>
</dbReference>
<dbReference type="AlphaFoldDB" id="A0A2G9YN83"/>
<dbReference type="Pfam" id="PF00476">
    <property type="entry name" value="DNA_pol_A"/>
    <property type="match status" value="1"/>
</dbReference>
<dbReference type="InterPro" id="IPR018320">
    <property type="entry name" value="DNA_polymerase_1"/>
</dbReference>
<dbReference type="InterPro" id="IPR002298">
    <property type="entry name" value="DNA_polymerase_A"/>
</dbReference>
<dbReference type="InterPro" id="IPR036397">
    <property type="entry name" value="RNaseH_sf"/>
</dbReference>
<protein>
    <recommendedName>
        <fullName evidence="3 15">DNA polymerase I</fullName>
        <ecNumber evidence="2 15">2.7.7.7</ecNumber>
    </recommendedName>
</protein>
<dbReference type="InterPro" id="IPR054690">
    <property type="entry name" value="DNA_polI_exonuclease"/>
</dbReference>
<dbReference type="SUPFAM" id="SSF88723">
    <property type="entry name" value="PIN domain-like"/>
    <property type="match status" value="1"/>
</dbReference>
<dbReference type="Gene3D" id="3.30.70.370">
    <property type="match status" value="1"/>
</dbReference>
<dbReference type="EMBL" id="PCRK01000004">
    <property type="protein sequence ID" value="PIP19961.1"/>
    <property type="molecule type" value="Genomic_DNA"/>
</dbReference>
<dbReference type="SUPFAM" id="SSF47807">
    <property type="entry name" value="5' to 3' exonuclease, C-terminal subdomain"/>
    <property type="match status" value="1"/>
</dbReference>
<dbReference type="SMART" id="SM00279">
    <property type="entry name" value="HhH2"/>
    <property type="match status" value="1"/>
</dbReference>
<sequence>MDSKRLYLLDATAFCYRAFYAVRGLSTSFGQPTGAIYGFLNILNKIIKENKPGYLAVCFDVSRNTFRSKKFAEYKVQRPPMPDDLSLQIPLIKEIVAAYGFLIAEKEGFEADDVIATFTKRAKALKMPVTIVSSDKDILQLVSDGVEVFSPYKDTGITYDENMVVERFGVKPNQVVDVLSLMGDSADNIPGIPGIGKKTAVGLIREFGSVVNLLEDVDKIEKEKLRQAVKENEDKIRLNKELIVLAEDMDIGFDLKCLKIGSPDLVKLASLFKRLEFKKFMADLKLEKGNRPNIEVEGCRDRDLSGIFEANEELFICADSWDNLVFYSKGKIFHPDKIEANFKHILSDCQIKKVGHGLKKMKIMLAKNGVLMEGLYFDTMIAAYLLNPSQPEYSLDSLALKYLDKAPQGNARNAQEALSLIKELKPKLEGELKTKSLFKLFTDIEMPLANVLSEMELCGVNLDLKLLLSLSQDLEKRLNKLTRAIYDLSGSEFNINSPKQLRVVLFDNLKLPVVKKTKTGPSTDEEVLNRLATKHKLPALLLEYRRLAKLKTTYVDALPQLVDSKTGKVHTSFNQCATETGRLSSSNPNLQNIPVKTDIGSNIRRAIIASSKENLLISCDYSQIELRILAHLSKDENLISEFKADRDIHKATASLIYGIEEKEVSDEMRDTAKRVNFGIVYGLTSYGLSRDLNIPLDKAQAFIEAYFSHYPKVKDYIEDEIRKAQKDGFVTTILGRRRYIPEIKSENMAIRQFAQRQAVNTHIQGSAADLIKLAMINIYKEIKERGLKSEMVLQIHDELLFDLPKEELSILVNLARERMENVLKLDVPVKVDIKIGKNWLEMDPAPVHRRGVEEI</sequence>
<dbReference type="Pfam" id="PF22619">
    <property type="entry name" value="DNA_polI_exo1"/>
    <property type="match status" value="1"/>
</dbReference>
<dbReference type="InterPro" id="IPR020046">
    <property type="entry name" value="5-3_exonucl_a-hlix_arch_N"/>
</dbReference>
<dbReference type="InterPro" id="IPR029060">
    <property type="entry name" value="PIN-like_dom_sf"/>
</dbReference>
<feature type="domain" description="DNA-directed DNA polymerase family A palm" evidence="18">
    <location>
        <begin position="600"/>
        <end position="807"/>
    </location>
</feature>
<evidence type="ECO:0000256" key="8">
    <source>
        <dbReference type="ARBA" id="ARBA00022763"/>
    </source>
</evidence>
<keyword evidence="12 16" id="KW-0238">DNA-binding</keyword>
<dbReference type="SMART" id="SM00475">
    <property type="entry name" value="53EXOc"/>
    <property type="match status" value="1"/>
</dbReference>
<evidence type="ECO:0000256" key="5">
    <source>
        <dbReference type="ARBA" id="ARBA00022695"/>
    </source>
</evidence>
<keyword evidence="4 16" id="KW-0808">Transferase</keyword>
<dbReference type="CDD" id="cd06140">
    <property type="entry name" value="DNA_polA_I_Bacillus_like_exo"/>
    <property type="match status" value="1"/>
</dbReference>
<dbReference type="FunFam" id="3.40.50.1010:FF:000001">
    <property type="entry name" value="DNA polymerase I"/>
    <property type="match status" value="1"/>
</dbReference>
<evidence type="ECO:0000256" key="6">
    <source>
        <dbReference type="ARBA" id="ARBA00022705"/>
    </source>
</evidence>
<dbReference type="GO" id="GO:0008409">
    <property type="term" value="F:5'-3' exonuclease activity"/>
    <property type="evidence" value="ECO:0007669"/>
    <property type="project" value="UniProtKB-UniRule"/>
</dbReference>